<proteinExistence type="predicted"/>
<dbReference type="PROSITE" id="PS50850">
    <property type="entry name" value="MFS"/>
    <property type="match status" value="1"/>
</dbReference>
<feature type="transmembrane region" description="Helical" evidence="6">
    <location>
        <begin position="473"/>
        <end position="493"/>
    </location>
</feature>
<dbReference type="SUPFAM" id="SSF103473">
    <property type="entry name" value="MFS general substrate transporter"/>
    <property type="match status" value="1"/>
</dbReference>
<dbReference type="VEuPathDB" id="FungiDB:LEMA_P068590.1"/>
<organism evidence="9">
    <name type="scientific">Leptosphaeria maculans (strain JN3 / isolate v23.1.3 / race Av1-4-5-6-7-8)</name>
    <name type="common">Blackleg fungus</name>
    <name type="synonym">Phoma lingam</name>
    <dbReference type="NCBI Taxonomy" id="985895"/>
    <lineage>
        <taxon>Eukaryota</taxon>
        <taxon>Fungi</taxon>
        <taxon>Dikarya</taxon>
        <taxon>Ascomycota</taxon>
        <taxon>Pezizomycotina</taxon>
        <taxon>Dothideomycetes</taxon>
        <taxon>Pleosporomycetidae</taxon>
        <taxon>Pleosporales</taxon>
        <taxon>Pleosporineae</taxon>
        <taxon>Leptosphaeriaceae</taxon>
        <taxon>Plenodomus</taxon>
        <taxon>Plenodomus lingam/Leptosphaeria maculans species complex</taxon>
    </lineage>
</organism>
<gene>
    <name evidence="8" type="ORF">LEMA_P068590.1</name>
</gene>
<evidence type="ECO:0000256" key="6">
    <source>
        <dbReference type="SAM" id="Phobius"/>
    </source>
</evidence>
<dbReference type="PANTHER" id="PTHR23501">
    <property type="entry name" value="MAJOR FACILITATOR SUPERFAMILY"/>
    <property type="match status" value="1"/>
</dbReference>
<reference evidence="9" key="1">
    <citation type="journal article" date="2011" name="Nat. Commun.">
        <title>Effector diversification within compartments of the Leptosphaeria maculans genome affected by Repeat-Induced Point mutations.</title>
        <authorList>
            <person name="Rouxel T."/>
            <person name="Grandaubert J."/>
            <person name="Hane J.K."/>
            <person name="Hoede C."/>
            <person name="van de Wouw A.P."/>
            <person name="Couloux A."/>
            <person name="Dominguez V."/>
            <person name="Anthouard V."/>
            <person name="Bally P."/>
            <person name="Bourras S."/>
            <person name="Cozijnsen A.J."/>
            <person name="Ciuffetti L.M."/>
            <person name="Degrave A."/>
            <person name="Dilmaghani A."/>
            <person name="Duret L."/>
            <person name="Fudal I."/>
            <person name="Goodwin S.B."/>
            <person name="Gout L."/>
            <person name="Glaser N."/>
            <person name="Linglin J."/>
            <person name="Kema G.H.J."/>
            <person name="Lapalu N."/>
            <person name="Lawrence C.B."/>
            <person name="May K."/>
            <person name="Meyer M."/>
            <person name="Ollivier B."/>
            <person name="Poulain J."/>
            <person name="Schoch C.L."/>
            <person name="Simon A."/>
            <person name="Spatafora J.W."/>
            <person name="Stachowiak A."/>
            <person name="Turgeon B.G."/>
            <person name="Tyler B.M."/>
            <person name="Vincent D."/>
            <person name="Weissenbach J."/>
            <person name="Amselem J."/>
            <person name="Quesneville H."/>
            <person name="Oliver R.P."/>
            <person name="Wincker P."/>
            <person name="Balesdent M.-H."/>
            <person name="Howlett B.J."/>
        </authorList>
    </citation>
    <scope>NUCLEOTIDE SEQUENCE [LARGE SCALE GENOMIC DNA]</scope>
    <source>
        <strain evidence="9">JN3 / isolate v23.1.3 / race Av1-4-5-6-7-8</strain>
    </source>
</reference>
<dbReference type="OrthoDB" id="440553at2759"/>
<feature type="domain" description="Major facilitator superfamily (MFS) profile" evidence="7">
    <location>
        <begin position="114"/>
        <end position="635"/>
    </location>
</feature>
<keyword evidence="4 6" id="KW-0472">Membrane</keyword>
<evidence type="ECO:0000256" key="3">
    <source>
        <dbReference type="ARBA" id="ARBA00022989"/>
    </source>
</evidence>
<keyword evidence="2 6" id="KW-0812">Transmembrane</keyword>
<evidence type="ECO:0000313" key="9">
    <source>
        <dbReference type="Proteomes" id="UP000002668"/>
    </source>
</evidence>
<dbReference type="InParanoid" id="E4ZJR6"/>
<keyword evidence="3 6" id="KW-1133">Transmembrane helix</keyword>
<protein>
    <recommendedName>
        <fullName evidence="7">Major facilitator superfamily (MFS) profile domain-containing protein</fullName>
    </recommendedName>
</protein>
<evidence type="ECO:0000313" key="8">
    <source>
        <dbReference type="EMBL" id="CBX91351.1"/>
    </source>
</evidence>
<evidence type="ECO:0000256" key="2">
    <source>
        <dbReference type="ARBA" id="ARBA00022692"/>
    </source>
</evidence>
<dbReference type="InterPro" id="IPR011701">
    <property type="entry name" value="MFS"/>
</dbReference>
<feature type="transmembrane region" description="Helical" evidence="6">
    <location>
        <begin position="407"/>
        <end position="425"/>
    </location>
</feature>
<dbReference type="InterPro" id="IPR020846">
    <property type="entry name" value="MFS_dom"/>
</dbReference>
<name>E4ZJR6_LEPMJ</name>
<feature type="compositionally biased region" description="Acidic residues" evidence="5">
    <location>
        <begin position="641"/>
        <end position="655"/>
    </location>
</feature>
<feature type="transmembrane region" description="Helical" evidence="6">
    <location>
        <begin position="445"/>
        <end position="466"/>
    </location>
</feature>
<evidence type="ECO:0000256" key="4">
    <source>
        <dbReference type="ARBA" id="ARBA00023136"/>
    </source>
</evidence>
<feature type="transmembrane region" description="Helical" evidence="6">
    <location>
        <begin position="195"/>
        <end position="215"/>
    </location>
</feature>
<evidence type="ECO:0000259" key="7">
    <source>
        <dbReference type="PROSITE" id="PS50850"/>
    </source>
</evidence>
<dbReference type="Proteomes" id="UP000002668">
    <property type="component" value="Genome"/>
</dbReference>
<dbReference type="GO" id="GO:0022857">
    <property type="term" value="F:transmembrane transporter activity"/>
    <property type="evidence" value="ECO:0007669"/>
    <property type="project" value="InterPro"/>
</dbReference>
<feature type="transmembrane region" description="Helical" evidence="6">
    <location>
        <begin position="284"/>
        <end position="308"/>
    </location>
</feature>
<dbReference type="Pfam" id="PF07690">
    <property type="entry name" value="MFS_1"/>
    <property type="match status" value="1"/>
</dbReference>
<dbReference type="Gene3D" id="1.20.1250.20">
    <property type="entry name" value="MFS general substrate transporter like domains"/>
    <property type="match status" value="1"/>
</dbReference>
<accession>E4ZJR6</accession>
<dbReference type="GO" id="GO:0005886">
    <property type="term" value="C:plasma membrane"/>
    <property type="evidence" value="ECO:0007669"/>
    <property type="project" value="TreeGrafter"/>
</dbReference>
<feature type="transmembrane region" description="Helical" evidence="6">
    <location>
        <begin position="329"/>
        <end position="353"/>
    </location>
</feature>
<dbReference type="InterPro" id="IPR036259">
    <property type="entry name" value="MFS_trans_sf"/>
</dbReference>
<keyword evidence="9" id="KW-1185">Reference proteome</keyword>
<feature type="transmembrane region" description="Helical" evidence="6">
    <location>
        <begin position="608"/>
        <end position="628"/>
    </location>
</feature>
<feature type="transmembrane region" description="Helical" evidence="6">
    <location>
        <begin position="365"/>
        <end position="386"/>
    </location>
</feature>
<dbReference type="EMBL" id="FP929072">
    <property type="protein sequence ID" value="CBX91351.1"/>
    <property type="molecule type" value="Genomic_DNA"/>
</dbReference>
<feature type="region of interest" description="Disordered" evidence="5">
    <location>
        <begin position="640"/>
        <end position="676"/>
    </location>
</feature>
<dbReference type="eggNOG" id="KOG0254">
    <property type="taxonomic scope" value="Eukaryota"/>
</dbReference>
<feature type="transmembrane region" description="Helical" evidence="6">
    <location>
        <begin position="545"/>
        <end position="565"/>
    </location>
</feature>
<feature type="transmembrane region" description="Helical" evidence="6">
    <location>
        <begin position="505"/>
        <end position="524"/>
    </location>
</feature>
<evidence type="ECO:0000256" key="1">
    <source>
        <dbReference type="ARBA" id="ARBA00004141"/>
    </source>
</evidence>
<dbReference type="PANTHER" id="PTHR23501:SF43">
    <property type="entry name" value="MULTIDRUG TRANSPORTER, PUTATIVE (AFU_ORTHOLOGUE AFUA_6G03040)-RELATED"/>
    <property type="match status" value="1"/>
</dbReference>
<comment type="subcellular location">
    <subcellularLocation>
        <location evidence="1">Membrane</location>
        <topology evidence="1">Multi-pass membrane protein</topology>
    </subcellularLocation>
</comment>
<sequence>MAAMKLMKYSSTTLGWPQSHGVSWLMPYSPFPPFVNPMQQLSFSFPSAPTALQFRYHFSTDEMQEPEPHMAVPALTGDAVVPGSKSGKADTNERSVGVILDSAGYLRGWRLHLVSLITCLCLFLVNSEVTVVGTALVSLVKDLNGIEQMGWVVTGYLITYTSTPSNSPAVQQMLTRSPGMIIIWAKLSDIFGRKYTAIATVLIFTAFSGACGAAQTMNQMIISRVFQGIGAAGCWSVALTIGYEMVPKHQHPIQGAQFMTAGALGSLAGPLIGGGTSQNGQWRWAFLFCVPLGAVTILLLLIVLPASFPHQGDSHYEHPTWRDRIAKRSLARLDVAGAFLLLGATMLIVAVLLEGGLSMAWDSGPAIALFIVSGLMWIAFLGNEWFFTKHQRTLEPIFPWRFIHNKAWMGVLLFSFLSGIPYNILIINVPQRYQDVTGTSPLTAAIRLIPFNIMISFTGFIVNGFIAKRGVACIWILLVGSLLQVSGLAWFCVLPEDGTIPTTMYGAQILTGLGIGAVMGITLLMPPLVVEKRDTAISSGALLQFRALGGVLGLSITTTAFNNYLKTHLLRFAPLSTSDLLKAVQAAHSFPPDVQREIVLALAQAYNLQMKILIGFSALQVGVLVMVWRPGNQIRVMGVQEEQDSVEEEEGEGGLELERWESGSGKSSGVDEGLER</sequence>
<dbReference type="OMA" id="FFAWEWY"/>
<dbReference type="AlphaFoldDB" id="E4ZJR6"/>
<evidence type="ECO:0000256" key="5">
    <source>
        <dbReference type="SAM" id="MobiDB-lite"/>
    </source>
</evidence>
<dbReference type="HOGENOM" id="CLU_000960_22_2_1"/>
<feature type="transmembrane region" description="Helical" evidence="6">
    <location>
        <begin position="221"/>
        <end position="243"/>
    </location>
</feature>